<reference evidence="7 8" key="1">
    <citation type="submission" date="2019-03" db="EMBL/GenBank/DDBJ databases">
        <title>Genomic Encyclopedia of Type Strains, Phase IV (KMG-IV): sequencing the most valuable type-strain genomes for metagenomic binning, comparative biology and taxonomic classification.</title>
        <authorList>
            <person name="Goeker M."/>
        </authorList>
    </citation>
    <scope>NUCLEOTIDE SEQUENCE [LARGE SCALE GENOMIC DNA]</scope>
    <source>
        <strain evidence="7 8">DSM 28403</strain>
    </source>
</reference>
<dbReference type="Gene3D" id="3.40.50.510">
    <property type="entry name" value="Phosphotransferase system, mannose-type IIA component"/>
    <property type="match status" value="1"/>
</dbReference>
<accession>A0A4R6VCY0</accession>
<name>A0A4R6VCY0_9PAST</name>
<dbReference type="InterPro" id="IPR004701">
    <property type="entry name" value="PTS_EIIA_man-typ"/>
</dbReference>
<evidence type="ECO:0000259" key="6">
    <source>
        <dbReference type="PROSITE" id="PS51096"/>
    </source>
</evidence>
<evidence type="ECO:0000256" key="2">
    <source>
        <dbReference type="ARBA" id="ARBA00002788"/>
    </source>
</evidence>
<proteinExistence type="predicted"/>
<dbReference type="SUPFAM" id="SSF53062">
    <property type="entry name" value="PTS system fructose IIA component-like"/>
    <property type="match status" value="1"/>
</dbReference>
<dbReference type="RefSeq" id="WP_133542889.1">
    <property type="nucleotide sequence ID" value="NZ_SNYQ01000001.1"/>
</dbReference>
<dbReference type="PANTHER" id="PTHR38594:SF1">
    <property type="entry name" value="PEP-DEPENDENT DIHYDROXYACETONE KINASE, PHOSPHORYL DONOR SUBUNIT DHAM"/>
    <property type="match status" value="1"/>
</dbReference>
<evidence type="ECO:0000313" key="7">
    <source>
        <dbReference type="EMBL" id="TDQ59716.1"/>
    </source>
</evidence>
<comment type="catalytic activity">
    <reaction evidence="1">
        <text>dihydroxyacetone + phosphoenolpyruvate = dihydroxyacetone phosphate + pyruvate</text>
        <dbReference type="Rhea" id="RHEA:18381"/>
        <dbReference type="ChEBI" id="CHEBI:15361"/>
        <dbReference type="ChEBI" id="CHEBI:16016"/>
        <dbReference type="ChEBI" id="CHEBI:57642"/>
        <dbReference type="ChEBI" id="CHEBI:58702"/>
        <dbReference type="EC" id="2.7.1.121"/>
    </reaction>
</comment>
<organism evidence="7 8">
    <name type="scientific">Mesocricetibacter intestinalis</name>
    <dbReference type="NCBI Taxonomy" id="1521930"/>
    <lineage>
        <taxon>Bacteria</taxon>
        <taxon>Pseudomonadati</taxon>
        <taxon>Pseudomonadota</taxon>
        <taxon>Gammaproteobacteria</taxon>
        <taxon>Pasteurellales</taxon>
        <taxon>Pasteurellaceae</taxon>
        <taxon>Mesocricetibacter</taxon>
    </lineage>
</organism>
<evidence type="ECO:0000256" key="3">
    <source>
        <dbReference type="ARBA" id="ARBA00012095"/>
    </source>
</evidence>
<evidence type="ECO:0000313" key="8">
    <source>
        <dbReference type="Proteomes" id="UP000295657"/>
    </source>
</evidence>
<dbReference type="OrthoDB" id="7065393at2"/>
<dbReference type="GO" id="GO:0047324">
    <property type="term" value="F:phosphoenolpyruvate-glycerone phosphotransferase activity"/>
    <property type="evidence" value="ECO:0007669"/>
    <property type="project" value="UniProtKB-EC"/>
</dbReference>
<evidence type="ECO:0000256" key="5">
    <source>
        <dbReference type="ARBA" id="ARBA00046577"/>
    </source>
</evidence>
<dbReference type="InterPro" id="IPR012844">
    <property type="entry name" value="DhaM_N"/>
</dbReference>
<dbReference type="GO" id="GO:0016020">
    <property type="term" value="C:membrane"/>
    <property type="evidence" value="ECO:0007669"/>
    <property type="project" value="InterPro"/>
</dbReference>
<keyword evidence="8" id="KW-1185">Reference proteome</keyword>
<dbReference type="EMBL" id="SNYQ01000001">
    <property type="protein sequence ID" value="TDQ59716.1"/>
    <property type="molecule type" value="Genomic_DNA"/>
</dbReference>
<dbReference type="Pfam" id="PF03610">
    <property type="entry name" value="EIIA-man"/>
    <property type="match status" value="1"/>
</dbReference>
<evidence type="ECO:0000256" key="1">
    <source>
        <dbReference type="ARBA" id="ARBA00001113"/>
    </source>
</evidence>
<keyword evidence="4" id="KW-0808">Transferase</keyword>
<dbReference type="NCBIfam" id="TIGR02364">
    <property type="entry name" value="dha_pts"/>
    <property type="match status" value="1"/>
</dbReference>
<dbReference type="PROSITE" id="PS51096">
    <property type="entry name" value="PTS_EIIA_TYPE_4"/>
    <property type="match status" value="1"/>
</dbReference>
<dbReference type="EC" id="2.7.1.121" evidence="3"/>
<dbReference type="InterPro" id="IPR039643">
    <property type="entry name" value="DhaM"/>
</dbReference>
<evidence type="ECO:0000256" key="4">
    <source>
        <dbReference type="ARBA" id="ARBA00022679"/>
    </source>
</evidence>
<dbReference type="GO" id="GO:0019563">
    <property type="term" value="P:glycerol catabolic process"/>
    <property type="evidence" value="ECO:0007669"/>
    <property type="project" value="InterPro"/>
</dbReference>
<comment type="subunit">
    <text evidence="5">Homodimer. The dihydroxyacetone kinase complex is composed of a homodimer of DhaM, a homodimer of DhaK and the subunit DhaL.</text>
</comment>
<dbReference type="AlphaFoldDB" id="A0A4R6VCY0"/>
<feature type="domain" description="PTS EIIA type-4" evidence="6">
    <location>
        <begin position="1"/>
        <end position="133"/>
    </location>
</feature>
<protein>
    <recommendedName>
        <fullName evidence="3">phosphoenolpyruvate--glycerone phosphotransferase</fullName>
        <ecNumber evidence="3">2.7.1.121</ecNumber>
    </recommendedName>
</protein>
<dbReference type="Proteomes" id="UP000295657">
    <property type="component" value="Unassembled WGS sequence"/>
</dbReference>
<dbReference type="PANTHER" id="PTHR38594">
    <property type="entry name" value="PEP-DEPENDENT DIHYDROXYACETONE KINASE, PHOSPHORYL DONOR SUBUNIT DHAM"/>
    <property type="match status" value="1"/>
</dbReference>
<gene>
    <name evidence="7" type="ORF">EDC45_0374</name>
</gene>
<keyword evidence="7" id="KW-0418">Kinase</keyword>
<comment type="caution">
    <text evidence="7">The sequence shown here is derived from an EMBL/GenBank/DDBJ whole genome shotgun (WGS) entry which is preliminary data.</text>
</comment>
<comment type="function">
    <text evidence="2">Component of the dihydroxyacetone kinase complex, which is responsible for the phosphoenolpyruvate (PEP)-dependent phosphorylation of dihydroxyacetone. DhaM serves as the phosphoryl donor. Is phosphorylated by phosphoenolpyruvate in an EI- and HPr-dependent reaction, and a phosphorelay system on histidine residues finally leads to phosphoryl transfer to DhaL and dihydroxyacetone.</text>
</comment>
<dbReference type="GO" id="GO:0009401">
    <property type="term" value="P:phosphoenolpyruvate-dependent sugar phosphotransferase system"/>
    <property type="evidence" value="ECO:0007669"/>
    <property type="project" value="InterPro"/>
</dbReference>
<sequence>MVNIVLVSHSEKLALGLAELLAQMAQDCKIAVAAGIDDADNPIGTDAVKIMNAVEEVFSPEGVIIFVDLGSAVLSAETAIDLLQADMAPKVKISYAPLVEGALAAVISAAGGDDLQTVLAEADAAAELKQQQADK</sequence>
<dbReference type="InterPro" id="IPR036662">
    <property type="entry name" value="PTS_EIIA_man-typ_sf"/>
</dbReference>